<gene>
    <name evidence="1" type="ORF">CEXT_64411</name>
</gene>
<dbReference type="Proteomes" id="UP001054945">
    <property type="component" value="Unassembled WGS sequence"/>
</dbReference>
<dbReference type="AlphaFoldDB" id="A0AAV4PQA9"/>
<dbReference type="EMBL" id="BPLR01004844">
    <property type="protein sequence ID" value="GIX97991.1"/>
    <property type="molecule type" value="Genomic_DNA"/>
</dbReference>
<proteinExistence type="predicted"/>
<keyword evidence="2" id="KW-1185">Reference proteome</keyword>
<protein>
    <submittedName>
        <fullName evidence="1">Uncharacterized protein</fullName>
    </submittedName>
</protein>
<accession>A0AAV4PQA9</accession>
<name>A0AAV4PQA9_CAEEX</name>
<organism evidence="1 2">
    <name type="scientific">Caerostris extrusa</name>
    <name type="common">Bark spider</name>
    <name type="synonym">Caerostris bankana</name>
    <dbReference type="NCBI Taxonomy" id="172846"/>
    <lineage>
        <taxon>Eukaryota</taxon>
        <taxon>Metazoa</taxon>
        <taxon>Ecdysozoa</taxon>
        <taxon>Arthropoda</taxon>
        <taxon>Chelicerata</taxon>
        <taxon>Arachnida</taxon>
        <taxon>Araneae</taxon>
        <taxon>Araneomorphae</taxon>
        <taxon>Entelegynae</taxon>
        <taxon>Araneoidea</taxon>
        <taxon>Araneidae</taxon>
        <taxon>Caerostris</taxon>
    </lineage>
</organism>
<evidence type="ECO:0000313" key="2">
    <source>
        <dbReference type="Proteomes" id="UP001054945"/>
    </source>
</evidence>
<sequence length="119" mass="13660">MYREEKPYTEQKERLPTLFIALCFWPQPSVCMPFPDVQLKYPQLPEPSCALNSPPWPSTARNDQLLARAVLLRKIEQDCQPRQLEKGVKCLPVKPGFKGYTLKNTLSGWPGINSCQKIQ</sequence>
<reference evidence="1 2" key="1">
    <citation type="submission" date="2021-06" db="EMBL/GenBank/DDBJ databases">
        <title>Caerostris extrusa draft genome.</title>
        <authorList>
            <person name="Kono N."/>
            <person name="Arakawa K."/>
        </authorList>
    </citation>
    <scope>NUCLEOTIDE SEQUENCE [LARGE SCALE GENOMIC DNA]</scope>
</reference>
<comment type="caution">
    <text evidence="1">The sequence shown here is derived from an EMBL/GenBank/DDBJ whole genome shotgun (WGS) entry which is preliminary data.</text>
</comment>
<evidence type="ECO:0000313" key="1">
    <source>
        <dbReference type="EMBL" id="GIX97991.1"/>
    </source>
</evidence>